<dbReference type="EMBL" id="HG739129">
    <property type="protein sequence ID" value="CDP10536.1"/>
    <property type="molecule type" value="Genomic_DNA"/>
</dbReference>
<dbReference type="Pfam" id="PF00933">
    <property type="entry name" value="Glyco_hydro_3"/>
    <property type="match status" value="1"/>
</dbReference>
<dbReference type="PANTHER" id="PTHR30620">
    <property type="entry name" value="PERIPLASMIC BETA-GLUCOSIDASE-RELATED"/>
    <property type="match status" value="1"/>
</dbReference>
<keyword evidence="5" id="KW-0378">Hydrolase</keyword>
<accession>A0A068UQ23</accession>
<dbReference type="PANTHER" id="PTHR30620:SF16">
    <property type="entry name" value="LYSOSOMAL BETA GLUCOSIDASE"/>
    <property type="match status" value="1"/>
</dbReference>
<dbReference type="Gene3D" id="3.20.20.300">
    <property type="entry name" value="Glycoside hydrolase, family 3, N-terminal domain"/>
    <property type="match status" value="1"/>
</dbReference>
<feature type="domain" description="Glycoside hydrolase family 3 N-terminal" evidence="7">
    <location>
        <begin position="77"/>
        <end position="174"/>
    </location>
</feature>
<keyword evidence="6" id="KW-0326">Glycosidase</keyword>
<evidence type="ECO:0000259" key="7">
    <source>
        <dbReference type="Pfam" id="PF00933"/>
    </source>
</evidence>
<dbReference type="STRING" id="49390.A0A068UQ23"/>
<keyword evidence="4" id="KW-0732">Signal</keyword>
<comment type="similarity">
    <text evidence="2">Belongs to the glycosyl hydrolase 3 family.</text>
</comment>
<organism evidence="8 9">
    <name type="scientific">Coffea canephora</name>
    <name type="common">Robusta coffee</name>
    <dbReference type="NCBI Taxonomy" id="49390"/>
    <lineage>
        <taxon>Eukaryota</taxon>
        <taxon>Viridiplantae</taxon>
        <taxon>Streptophyta</taxon>
        <taxon>Embryophyta</taxon>
        <taxon>Tracheophyta</taxon>
        <taxon>Spermatophyta</taxon>
        <taxon>Magnoliopsida</taxon>
        <taxon>eudicotyledons</taxon>
        <taxon>Gunneridae</taxon>
        <taxon>Pentapetalae</taxon>
        <taxon>asterids</taxon>
        <taxon>lamiids</taxon>
        <taxon>Gentianales</taxon>
        <taxon>Rubiaceae</taxon>
        <taxon>Ixoroideae</taxon>
        <taxon>Gardenieae complex</taxon>
        <taxon>Bertiereae - Coffeeae clade</taxon>
        <taxon>Coffeeae</taxon>
        <taxon>Coffea</taxon>
    </lineage>
</organism>
<dbReference type="OrthoDB" id="416222at2759"/>
<dbReference type="Proteomes" id="UP000295252">
    <property type="component" value="Chromosome VIII"/>
</dbReference>
<protein>
    <recommendedName>
        <fullName evidence="3">beta-glucosidase</fullName>
        <ecNumber evidence="3">3.2.1.21</ecNumber>
    </recommendedName>
</protein>
<dbReference type="InterPro" id="IPR036962">
    <property type="entry name" value="Glyco_hydro_3_N_sf"/>
</dbReference>
<reference evidence="9" key="1">
    <citation type="journal article" date="2014" name="Science">
        <title>The coffee genome provides insight into the convergent evolution of caffeine biosynthesis.</title>
        <authorList>
            <person name="Denoeud F."/>
            <person name="Carretero-Paulet L."/>
            <person name="Dereeper A."/>
            <person name="Droc G."/>
            <person name="Guyot R."/>
            <person name="Pietrella M."/>
            <person name="Zheng C."/>
            <person name="Alberti A."/>
            <person name="Anthony F."/>
            <person name="Aprea G."/>
            <person name="Aury J.M."/>
            <person name="Bento P."/>
            <person name="Bernard M."/>
            <person name="Bocs S."/>
            <person name="Campa C."/>
            <person name="Cenci A."/>
            <person name="Combes M.C."/>
            <person name="Crouzillat D."/>
            <person name="Da Silva C."/>
            <person name="Daddiego L."/>
            <person name="De Bellis F."/>
            <person name="Dussert S."/>
            <person name="Garsmeur O."/>
            <person name="Gayraud T."/>
            <person name="Guignon V."/>
            <person name="Jahn K."/>
            <person name="Jamilloux V."/>
            <person name="Joet T."/>
            <person name="Labadie K."/>
            <person name="Lan T."/>
            <person name="Leclercq J."/>
            <person name="Lepelley M."/>
            <person name="Leroy T."/>
            <person name="Li L.T."/>
            <person name="Librado P."/>
            <person name="Lopez L."/>
            <person name="Munoz A."/>
            <person name="Noel B."/>
            <person name="Pallavicini A."/>
            <person name="Perrotta G."/>
            <person name="Poncet V."/>
            <person name="Pot D."/>
            <person name="Priyono X."/>
            <person name="Rigoreau M."/>
            <person name="Rouard M."/>
            <person name="Rozas J."/>
            <person name="Tranchant-Dubreuil C."/>
            <person name="VanBuren R."/>
            <person name="Zhang Q."/>
            <person name="Andrade A.C."/>
            <person name="Argout X."/>
            <person name="Bertrand B."/>
            <person name="de Kochko A."/>
            <person name="Graziosi G."/>
            <person name="Henry R.J."/>
            <person name="Jayarama X."/>
            <person name="Ming R."/>
            <person name="Nagai C."/>
            <person name="Rounsley S."/>
            <person name="Sankoff D."/>
            <person name="Giuliano G."/>
            <person name="Albert V.A."/>
            <person name="Wincker P."/>
            <person name="Lashermes P."/>
        </authorList>
    </citation>
    <scope>NUCLEOTIDE SEQUENCE [LARGE SCALE GENOMIC DNA]</scope>
    <source>
        <strain evidence="9">cv. DH200-94</strain>
    </source>
</reference>
<dbReference type="GO" id="GO:0008422">
    <property type="term" value="F:beta-glucosidase activity"/>
    <property type="evidence" value="ECO:0007669"/>
    <property type="project" value="UniProtKB-EC"/>
</dbReference>
<dbReference type="SUPFAM" id="SSF51445">
    <property type="entry name" value="(Trans)glycosidases"/>
    <property type="match status" value="1"/>
</dbReference>
<sequence length="176" mass="19945">MFVQEFAFLFRLNFRMLSSFCEVKGMLMVRMARSHFFVVGILVLCCWTVKTKAEYMRYKDPKQPVDVRVKDLMSRMTLAEKIGQMSQIDRVVASAEVVRNYYIGSVFNGGESLLPNRATPETWMDMVNEFQKGALSTRLGIPIIYGIDAIHGNNDVYGATVFPHNIGLGAARQVAF</sequence>
<evidence type="ECO:0000256" key="5">
    <source>
        <dbReference type="ARBA" id="ARBA00022801"/>
    </source>
</evidence>
<name>A0A068UQ23_COFCA</name>
<evidence type="ECO:0000313" key="8">
    <source>
        <dbReference type="EMBL" id="CDP10536.1"/>
    </source>
</evidence>
<evidence type="ECO:0000256" key="4">
    <source>
        <dbReference type="ARBA" id="ARBA00022729"/>
    </source>
</evidence>
<proteinExistence type="inferred from homology"/>
<keyword evidence="9" id="KW-1185">Reference proteome</keyword>
<dbReference type="EC" id="3.2.1.21" evidence="3"/>
<evidence type="ECO:0000256" key="2">
    <source>
        <dbReference type="ARBA" id="ARBA00005336"/>
    </source>
</evidence>
<dbReference type="Gramene" id="CDP10536">
    <property type="protein sequence ID" value="CDP10536"/>
    <property type="gene ID" value="GSCOC_T00031294001"/>
</dbReference>
<dbReference type="OMA" id="VQEFAFL"/>
<comment type="catalytic activity">
    <reaction evidence="1">
        <text>Hydrolysis of terminal, non-reducing beta-D-glucosyl residues with release of beta-D-glucose.</text>
        <dbReference type="EC" id="3.2.1.21"/>
    </reaction>
</comment>
<gene>
    <name evidence="8" type="ORF">GSCOC_T00031294001</name>
</gene>
<dbReference type="AlphaFoldDB" id="A0A068UQ23"/>
<evidence type="ECO:0000256" key="3">
    <source>
        <dbReference type="ARBA" id="ARBA00012744"/>
    </source>
</evidence>
<dbReference type="InterPro" id="IPR051915">
    <property type="entry name" value="Cellulose_Degrad_GH3"/>
</dbReference>
<dbReference type="GO" id="GO:0009251">
    <property type="term" value="P:glucan catabolic process"/>
    <property type="evidence" value="ECO:0007669"/>
    <property type="project" value="TreeGrafter"/>
</dbReference>
<dbReference type="InterPro" id="IPR001764">
    <property type="entry name" value="Glyco_hydro_3_N"/>
</dbReference>
<dbReference type="PhylomeDB" id="A0A068UQ23"/>
<dbReference type="InParanoid" id="A0A068UQ23"/>
<evidence type="ECO:0000256" key="6">
    <source>
        <dbReference type="ARBA" id="ARBA00023295"/>
    </source>
</evidence>
<evidence type="ECO:0000313" key="9">
    <source>
        <dbReference type="Proteomes" id="UP000295252"/>
    </source>
</evidence>
<dbReference type="InterPro" id="IPR017853">
    <property type="entry name" value="GH"/>
</dbReference>
<evidence type="ECO:0000256" key="1">
    <source>
        <dbReference type="ARBA" id="ARBA00000448"/>
    </source>
</evidence>